<evidence type="ECO:0000256" key="4">
    <source>
        <dbReference type="ARBA" id="ARBA00023204"/>
    </source>
</evidence>
<dbReference type="GO" id="GO:0003905">
    <property type="term" value="F:alkylbase DNA N-glycosylase activity"/>
    <property type="evidence" value="ECO:0007669"/>
    <property type="project" value="UniProtKB-EC"/>
</dbReference>
<keyword evidence="4" id="KW-0234">DNA repair</keyword>
<evidence type="ECO:0000256" key="2">
    <source>
        <dbReference type="ARBA" id="ARBA00022763"/>
    </source>
</evidence>
<dbReference type="InterPro" id="IPR011034">
    <property type="entry name" value="Formyl_transferase-like_C_sf"/>
</dbReference>
<reference evidence="5" key="1">
    <citation type="journal article" date="2015" name="Proc. Natl. Acad. Sci. U.S.A.">
        <title>Networks of energetic and metabolic interactions define dynamics in microbial communities.</title>
        <authorList>
            <person name="Embree M."/>
            <person name="Liu J.K."/>
            <person name="Al-Bassam M.M."/>
            <person name="Zengler K."/>
        </authorList>
    </citation>
    <scope>NUCLEOTIDE SEQUENCE</scope>
</reference>
<protein>
    <submittedName>
        <fullName evidence="5">Dna-3-methyladenine glycosylase ii</fullName>
        <ecNumber evidence="5">3.2.2.21</ecNumber>
    </submittedName>
</protein>
<keyword evidence="3 5" id="KW-0378">Hydrolase</keyword>
<keyword evidence="5" id="KW-0326">Glycosidase</keyword>
<dbReference type="EC" id="3.2.2.21" evidence="5"/>
<dbReference type="EMBL" id="LNQE01000833">
    <property type="protein sequence ID" value="KUG24690.1"/>
    <property type="molecule type" value="Genomic_DNA"/>
</dbReference>
<comment type="caution">
    <text evidence="5">The sequence shown here is derived from an EMBL/GenBank/DDBJ whole genome shotgun (WGS) entry which is preliminary data.</text>
</comment>
<comment type="similarity">
    <text evidence="1">Belongs to the DNA glycosylase MPG family.</text>
</comment>
<dbReference type="FunFam" id="3.10.300.10:FF:000001">
    <property type="entry name" value="Putative 3-methyladenine DNA glycosylase"/>
    <property type="match status" value="1"/>
</dbReference>
<proteinExistence type="inferred from homology"/>
<dbReference type="GO" id="GO:0006284">
    <property type="term" value="P:base-excision repair"/>
    <property type="evidence" value="ECO:0007669"/>
    <property type="project" value="InterPro"/>
</dbReference>
<dbReference type="InterPro" id="IPR003180">
    <property type="entry name" value="MPG"/>
</dbReference>
<dbReference type="InterPro" id="IPR036995">
    <property type="entry name" value="MPG_sf"/>
</dbReference>
<dbReference type="PANTHER" id="PTHR10429">
    <property type="entry name" value="DNA-3-METHYLADENINE GLYCOSYLASE"/>
    <property type="match status" value="1"/>
</dbReference>
<sequence>MSSISPKKIIPKEFYFQDSVKLAPKLLGKIIVRKLGNEYLTGKIVEVEAYRGKDDEAAHSYNGKTKRNEVMFREGGFLYVYFTYGMHFCANIVCGKENEGSAILIRAVEPLVGIDKMSKNRFAKTKISSTQRKNLTNGPAKFCNAFAIGRKDNGLDLIDSPVFLAEGDSISKYNIVSTTRIGIKKSVHLPWRFYVKDNPYVSRK</sequence>
<dbReference type="CDD" id="cd00540">
    <property type="entry name" value="AAG"/>
    <property type="match status" value="1"/>
</dbReference>
<dbReference type="PANTHER" id="PTHR10429:SF0">
    <property type="entry name" value="DNA-3-METHYLADENINE GLYCOSYLASE"/>
    <property type="match status" value="1"/>
</dbReference>
<dbReference type="SUPFAM" id="SSF50486">
    <property type="entry name" value="FMT C-terminal domain-like"/>
    <property type="match status" value="1"/>
</dbReference>
<evidence type="ECO:0000313" key="5">
    <source>
        <dbReference type="EMBL" id="KUG24690.1"/>
    </source>
</evidence>
<evidence type="ECO:0000256" key="3">
    <source>
        <dbReference type="ARBA" id="ARBA00022801"/>
    </source>
</evidence>
<keyword evidence="2" id="KW-0227">DNA damage</keyword>
<organism evidence="5">
    <name type="scientific">hydrocarbon metagenome</name>
    <dbReference type="NCBI Taxonomy" id="938273"/>
    <lineage>
        <taxon>unclassified sequences</taxon>
        <taxon>metagenomes</taxon>
        <taxon>ecological metagenomes</taxon>
    </lineage>
</organism>
<gene>
    <name evidence="5" type="ORF">ASZ90_005491</name>
</gene>
<dbReference type="Pfam" id="PF02245">
    <property type="entry name" value="Pur_DNA_glyco"/>
    <property type="match status" value="1"/>
</dbReference>
<dbReference type="NCBIfam" id="TIGR00567">
    <property type="entry name" value="3mg"/>
    <property type="match status" value="1"/>
</dbReference>
<name>A0A0W8FV99_9ZZZZ</name>
<dbReference type="Gene3D" id="3.10.300.10">
    <property type="entry name" value="Methylpurine-DNA glycosylase (MPG)"/>
    <property type="match status" value="1"/>
</dbReference>
<dbReference type="HAMAP" id="MF_00527">
    <property type="entry name" value="3MGH"/>
    <property type="match status" value="1"/>
</dbReference>
<evidence type="ECO:0000256" key="1">
    <source>
        <dbReference type="ARBA" id="ARBA00009232"/>
    </source>
</evidence>
<dbReference type="AlphaFoldDB" id="A0A0W8FV99"/>
<dbReference type="NCBIfam" id="NF002003">
    <property type="entry name" value="PRK00802.1-3"/>
    <property type="match status" value="1"/>
</dbReference>
<accession>A0A0W8FV99</accession>
<dbReference type="GO" id="GO:0003677">
    <property type="term" value="F:DNA binding"/>
    <property type="evidence" value="ECO:0007669"/>
    <property type="project" value="InterPro"/>
</dbReference>